<evidence type="ECO:0000259" key="9">
    <source>
        <dbReference type="Pfam" id="PF12704"/>
    </source>
</evidence>
<keyword evidence="3 7" id="KW-0812">Transmembrane</keyword>
<feature type="domain" description="ABC3 transporter permease C-terminal" evidence="8">
    <location>
        <begin position="297"/>
        <end position="415"/>
    </location>
</feature>
<dbReference type="InterPro" id="IPR003838">
    <property type="entry name" value="ABC3_permease_C"/>
</dbReference>
<feature type="transmembrane region" description="Helical" evidence="7">
    <location>
        <begin position="358"/>
        <end position="377"/>
    </location>
</feature>
<dbReference type="STRING" id="1797532.A2729_02035"/>
<comment type="subcellular location">
    <subcellularLocation>
        <location evidence="1">Cell membrane</location>
        <topology evidence="1">Multi-pass membrane protein</topology>
    </subcellularLocation>
</comment>
<reference evidence="10 11" key="1">
    <citation type="journal article" date="2016" name="Nat. Commun.">
        <title>Thousands of microbial genomes shed light on interconnected biogeochemical processes in an aquifer system.</title>
        <authorList>
            <person name="Anantharaman K."/>
            <person name="Brown C.T."/>
            <person name="Hug L.A."/>
            <person name="Sharon I."/>
            <person name="Castelle C.J."/>
            <person name="Probst A.J."/>
            <person name="Thomas B.C."/>
            <person name="Singh A."/>
            <person name="Wilkins M.J."/>
            <person name="Karaoz U."/>
            <person name="Brodie E.L."/>
            <person name="Williams K.H."/>
            <person name="Hubbard S.S."/>
            <person name="Banfield J.F."/>
        </authorList>
    </citation>
    <scope>NUCLEOTIDE SEQUENCE [LARGE SCALE GENOMIC DNA]</scope>
</reference>
<name>A0A1G1XWR9_9BACT</name>
<dbReference type="InterPro" id="IPR025857">
    <property type="entry name" value="MacB_PCD"/>
</dbReference>
<feature type="transmembrane region" description="Helical" evidence="7">
    <location>
        <begin position="27"/>
        <end position="47"/>
    </location>
</feature>
<feature type="transmembrane region" description="Helical" evidence="7">
    <location>
        <begin position="389"/>
        <end position="408"/>
    </location>
</feature>
<gene>
    <name evidence="10" type="ORF">A2729_02035</name>
</gene>
<dbReference type="AlphaFoldDB" id="A0A1G1XWR9"/>
<dbReference type="InterPro" id="IPR050250">
    <property type="entry name" value="Macrolide_Exporter_MacB"/>
</dbReference>
<evidence type="ECO:0000313" key="11">
    <source>
        <dbReference type="Proteomes" id="UP000178930"/>
    </source>
</evidence>
<dbReference type="GO" id="GO:0005886">
    <property type="term" value="C:plasma membrane"/>
    <property type="evidence" value="ECO:0007669"/>
    <property type="project" value="UniProtKB-SubCell"/>
</dbReference>
<keyword evidence="2" id="KW-1003">Cell membrane</keyword>
<feature type="transmembrane region" description="Helical" evidence="7">
    <location>
        <begin position="293"/>
        <end position="318"/>
    </location>
</feature>
<comment type="caution">
    <text evidence="10">The sequence shown here is derived from an EMBL/GenBank/DDBJ whole genome shotgun (WGS) entry which is preliminary data.</text>
</comment>
<dbReference type="EMBL" id="MHIB01000016">
    <property type="protein sequence ID" value="OGY44421.1"/>
    <property type="molecule type" value="Genomic_DNA"/>
</dbReference>
<evidence type="ECO:0000256" key="1">
    <source>
        <dbReference type="ARBA" id="ARBA00004651"/>
    </source>
</evidence>
<feature type="transmembrane region" description="Helical" evidence="7">
    <location>
        <begin position="330"/>
        <end position="352"/>
    </location>
</feature>
<evidence type="ECO:0000256" key="7">
    <source>
        <dbReference type="SAM" id="Phobius"/>
    </source>
</evidence>
<keyword evidence="4 7" id="KW-1133">Transmembrane helix</keyword>
<evidence type="ECO:0000256" key="2">
    <source>
        <dbReference type="ARBA" id="ARBA00022475"/>
    </source>
</evidence>
<dbReference type="GO" id="GO:0022857">
    <property type="term" value="F:transmembrane transporter activity"/>
    <property type="evidence" value="ECO:0007669"/>
    <property type="project" value="TreeGrafter"/>
</dbReference>
<organism evidence="10 11">
    <name type="scientific">Candidatus Buchananbacteria bacterium RIFCSPHIGHO2_01_FULL_39_14</name>
    <dbReference type="NCBI Taxonomy" id="1797532"/>
    <lineage>
        <taxon>Bacteria</taxon>
        <taxon>Candidatus Buchananiibacteriota</taxon>
    </lineage>
</organism>
<dbReference type="Pfam" id="PF12704">
    <property type="entry name" value="MacB_PCD"/>
    <property type="match status" value="1"/>
</dbReference>
<evidence type="ECO:0000259" key="8">
    <source>
        <dbReference type="Pfam" id="PF02687"/>
    </source>
</evidence>
<keyword evidence="5 7" id="KW-0472">Membrane</keyword>
<dbReference type="PANTHER" id="PTHR30572">
    <property type="entry name" value="MEMBRANE COMPONENT OF TRANSPORTER-RELATED"/>
    <property type="match status" value="1"/>
</dbReference>
<dbReference type="Proteomes" id="UP000178930">
    <property type="component" value="Unassembled WGS sequence"/>
</dbReference>
<dbReference type="Pfam" id="PF02687">
    <property type="entry name" value="FtsX"/>
    <property type="match status" value="1"/>
</dbReference>
<evidence type="ECO:0000256" key="6">
    <source>
        <dbReference type="ARBA" id="ARBA00038076"/>
    </source>
</evidence>
<sequence>MTFDLFMRLLPLKLALASLKRNRGRSLLTVLGIVIGIMAVITVMSAGDSLHVYLVDQIQTFGTDLIQTEIKVPNTGHTSTQNVQGLAMGIQVTTLTLNDMAEINKLPNIKSSYATVLGQEVISFENENKQTLIWGASASFDQIDASEVAEGRFFTDEEDKGLAQVVVLGSTVKEKIFGEKIALGEMVKIGKIKFRVIGVMQKRGSIAFFDMDNMVYLPVQTLQKKLMGINHVVSITSQVYDKNLFDETSAEINSLLRQRHDISTDNKDKDDFNVMTMAEALDIYNTIFGALNLLLAAIAGISLVVGGVGIMNIMYVSVTERIYEIGLRKAVGATSANILWQFLWEAIVITFFGAMIGFLFGVALAFLIAFGASILGFSWRFVVSPQSVMLAISASLGIGLIFGVWPALAAAKLEPVTALRKSK</sequence>
<evidence type="ECO:0000256" key="4">
    <source>
        <dbReference type="ARBA" id="ARBA00022989"/>
    </source>
</evidence>
<feature type="domain" description="MacB-like periplasmic core" evidence="9">
    <location>
        <begin position="26"/>
        <end position="254"/>
    </location>
</feature>
<comment type="similarity">
    <text evidence="6">Belongs to the ABC-4 integral membrane protein family.</text>
</comment>
<evidence type="ECO:0000256" key="3">
    <source>
        <dbReference type="ARBA" id="ARBA00022692"/>
    </source>
</evidence>
<dbReference type="PANTHER" id="PTHR30572:SF4">
    <property type="entry name" value="ABC TRANSPORTER PERMEASE YTRF"/>
    <property type="match status" value="1"/>
</dbReference>
<proteinExistence type="inferred from homology"/>
<evidence type="ECO:0000313" key="10">
    <source>
        <dbReference type="EMBL" id="OGY44421.1"/>
    </source>
</evidence>
<evidence type="ECO:0008006" key="12">
    <source>
        <dbReference type="Google" id="ProtNLM"/>
    </source>
</evidence>
<accession>A0A1G1XWR9</accession>
<evidence type="ECO:0000256" key="5">
    <source>
        <dbReference type="ARBA" id="ARBA00023136"/>
    </source>
</evidence>
<protein>
    <recommendedName>
        <fullName evidence="12">Multidrug ABC transporter substrate-binding protein</fullName>
    </recommendedName>
</protein>